<organism evidence="7">
    <name type="scientific">Archaeoglobus fulgidus</name>
    <dbReference type="NCBI Taxonomy" id="2234"/>
    <lineage>
        <taxon>Archaea</taxon>
        <taxon>Methanobacteriati</taxon>
        <taxon>Methanobacteriota</taxon>
        <taxon>Archaeoglobi</taxon>
        <taxon>Archaeoglobales</taxon>
        <taxon>Archaeoglobaceae</taxon>
        <taxon>Archaeoglobus</taxon>
    </lineage>
</organism>
<dbReference type="InterPro" id="IPR043428">
    <property type="entry name" value="LivM-like"/>
</dbReference>
<keyword evidence="3 6" id="KW-0812">Transmembrane</keyword>
<reference evidence="7" key="1">
    <citation type="journal article" date="2020" name="mSystems">
        <title>Genome- and Community-Level Interaction Insights into Carbon Utilization and Element Cycling Functions of Hydrothermarchaeota in Hydrothermal Sediment.</title>
        <authorList>
            <person name="Zhou Z."/>
            <person name="Liu Y."/>
            <person name="Xu W."/>
            <person name="Pan J."/>
            <person name="Luo Z.H."/>
            <person name="Li M."/>
        </authorList>
    </citation>
    <scope>NUCLEOTIDE SEQUENCE [LARGE SCALE GENOMIC DNA]</scope>
    <source>
        <strain evidence="7">SpSt-587</strain>
    </source>
</reference>
<evidence type="ECO:0000256" key="5">
    <source>
        <dbReference type="ARBA" id="ARBA00023136"/>
    </source>
</evidence>
<feature type="transmembrane region" description="Helical" evidence="6">
    <location>
        <begin position="299"/>
        <end position="317"/>
    </location>
</feature>
<evidence type="ECO:0000256" key="1">
    <source>
        <dbReference type="ARBA" id="ARBA00004651"/>
    </source>
</evidence>
<dbReference type="GO" id="GO:0015658">
    <property type="term" value="F:branched-chain amino acid transmembrane transporter activity"/>
    <property type="evidence" value="ECO:0007669"/>
    <property type="project" value="InterPro"/>
</dbReference>
<gene>
    <name evidence="7" type="ORF">ENT52_06930</name>
</gene>
<dbReference type="AlphaFoldDB" id="A0A7J3M3I1"/>
<dbReference type="CDD" id="cd06581">
    <property type="entry name" value="TM_PBP1_LivM_like"/>
    <property type="match status" value="1"/>
</dbReference>
<dbReference type="GO" id="GO:0005886">
    <property type="term" value="C:plasma membrane"/>
    <property type="evidence" value="ECO:0007669"/>
    <property type="project" value="UniProtKB-SubCell"/>
</dbReference>
<dbReference type="EMBL" id="DSYZ01000128">
    <property type="protein sequence ID" value="HGT83441.1"/>
    <property type="molecule type" value="Genomic_DNA"/>
</dbReference>
<feature type="transmembrane region" description="Helical" evidence="6">
    <location>
        <begin position="160"/>
        <end position="181"/>
    </location>
</feature>
<evidence type="ECO:0000256" key="4">
    <source>
        <dbReference type="ARBA" id="ARBA00022989"/>
    </source>
</evidence>
<evidence type="ECO:0000256" key="3">
    <source>
        <dbReference type="ARBA" id="ARBA00022692"/>
    </source>
</evidence>
<evidence type="ECO:0000256" key="2">
    <source>
        <dbReference type="ARBA" id="ARBA00022475"/>
    </source>
</evidence>
<feature type="transmembrane region" description="Helical" evidence="6">
    <location>
        <begin position="252"/>
        <end position="278"/>
    </location>
</feature>
<name>A0A7J3M3I1_ARCFL</name>
<proteinExistence type="predicted"/>
<sequence>MEQIFLNVIFWFGIYAIVSISLNLEYGLAGIPNFGRALAVLFGAFTVGGIVNRIFIAYYGIQGELIESSAELKTILNQKIAEDPIFGILLLLLYLTTAAIVCGAIGAIVILPSARLSRDYLAITLLAISEVSFMVFNYSTSLSGGYYGISLPDVFAFYAGNRQLLFALLSLAILVCILILAERISNSPFGRLLRAMREDEDVVKAYGRNLMVLRVKISAISSAIAGIAGAIFSLFTANFIASNFTRVEWTFYPFLMVLLGGAGNNKGVLLGTLVFVTVRQLLTVYKYEIVETLKIPFETVWMEYIAFGLVMFLVLVYRPEGLLKESPVLKVARRLRSSESSR</sequence>
<feature type="transmembrane region" description="Helical" evidence="6">
    <location>
        <begin position="120"/>
        <end position="140"/>
    </location>
</feature>
<feature type="transmembrane region" description="Helical" evidence="6">
    <location>
        <begin position="217"/>
        <end position="240"/>
    </location>
</feature>
<accession>A0A7J3M3I1</accession>
<dbReference type="PANTHER" id="PTHR30482:SF1">
    <property type="entry name" value="BRANCHED-CHAIN AMINO ACID TRANSPORT PERMEASE PROTEIN LIVM-RELATED"/>
    <property type="match status" value="1"/>
</dbReference>
<dbReference type="PANTHER" id="PTHR30482">
    <property type="entry name" value="HIGH-AFFINITY BRANCHED-CHAIN AMINO ACID TRANSPORT SYSTEM PERMEASE"/>
    <property type="match status" value="1"/>
</dbReference>
<feature type="transmembrane region" description="Helical" evidence="6">
    <location>
        <begin position="85"/>
        <end position="111"/>
    </location>
</feature>
<keyword evidence="5 6" id="KW-0472">Membrane</keyword>
<feature type="transmembrane region" description="Helical" evidence="6">
    <location>
        <begin position="6"/>
        <end position="26"/>
    </location>
</feature>
<evidence type="ECO:0000256" key="6">
    <source>
        <dbReference type="SAM" id="Phobius"/>
    </source>
</evidence>
<keyword evidence="2" id="KW-1003">Cell membrane</keyword>
<comment type="subcellular location">
    <subcellularLocation>
        <location evidence="1">Cell membrane</location>
        <topology evidence="1">Multi-pass membrane protein</topology>
    </subcellularLocation>
</comment>
<dbReference type="InterPro" id="IPR001851">
    <property type="entry name" value="ABC_transp_permease"/>
</dbReference>
<evidence type="ECO:0000313" key="7">
    <source>
        <dbReference type="EMBL" id="HGT83441.1"/>
    </source>
</evidence>
<dbReference type="Pfam" id="PF02653">
    <property type="entry name" value="BPD_transp_2"/>
    <property type="match status" value="1"/>
</dbReference>
<comment type="caution">
    <text evidence="7">The sequence shown here is derived from an EMBL/GenBank/DDBJ whole genome shotgun (WGS) entry which is preliminary data.</text>
</comment>
<protein>
    <submittedName>
        <fullName evidence="7">Branched-chain amino acid ABC transporter permease</fullName>
    </submittedName>
</protein>
<keyword evidence="4 6" id="KW-1133">Transmembrane helix</keyword>
<feature type="transmembrane region" description="Helical" evidence="6">
    <location>
        <begin position="38"/>
        <end position="61"/>
    </location>
</feature>